<evidence type="ECO:0000256" key="8">
    <source>
        <dbReference type="ARBA" id="ARBA00023224"/>
    </source>
</evidence>
<evidence type="ECO:0000313" key="14">
    <source>
        <dbReference type="Proteomes" id="UP000002358"/>
    </source>
</evidence>
<comment type="function">
    <text evidence="9">Odorant receptor which mediates acceptance or avoidance behavior, depending on its substrates. The odorant receptor repertoire encodes a large collection of odor stimuli that vary widely in identity, intensity, and duration. May form a complex with Orco to form odorant-sensing units, providing sensitive and prolonged odorant signaling and calcium permeability.</text>
</comment>
<evidence type="ECO:0000256" key="2">
    <source>
        <dbReference type="ARBA" id="ARBA00022606"/>
    </source>
</evidence>
<dbReference type="GeneID" id="100121399"/>
<feature type="transmembrane region" description="Helical" evidence="12">
    <location>
        <begin position="163"/>
        <end position="182"/>
    </location>
</feature>
<keyword evidence="5 12" id="KW-1133">Transmembrane helix</keyword>
<dbReference type="AlphaFoldDB" id="A0A7M7QEB3"/>
<keyword evidence="3 12" id="KW-0812">Transmembrane</keyword>
<name>A0A7M7QEB3_NASVI</name>
<dbReference type="GO" id="GO:0007165">
    <property type="term" value="P:signal transduction"/>
    <property type="evidence" value="ECO:0007669"/>
    <property type="project" value="UniProtKB-KW"/>
</dbReference>
<feature type="transmembrane region" description="Helical" evidence="12">
    <location>
        <begin position="261"/>
        <end position="281"/>
    </location>
</feature>
<feature type="transmembrane region" description="Helical" evidence="12">
    <location>
        <begin position="30"/>
        <end position="52"/>
    </location>
</feature>
<dbReference type="RefSeq" id="XP_031784308.1">
    <property type="nucleotide sequence ID" value="XM_031928448.1"/>
</dbReference>
<evidence type="ECO:0000256" key="5">
    <source>
        <dbReference type="ARBA" id="ARBA00022989"/>
    </source>
</evidence>
<keyword evidence="7 12" id="KW-0675">Receptor</keyword>
<evidence type="ECO:0000256" key="1">
    <source>
        <dbReference type="ARBA" id="ARBA00004141"/>
    </source>
</evidence>
<comment type="subunit">
    <text evidence="11">Interacts with Orco. Complexes exist early in the endomembrane system in olfactory sensory neurons (OSNs), coupling these complexes to the conserved ciliary trafficking pathway.</text>
</comment>
<comment type="subcellular location">
    <subcellularLocation>
        <location evidence="12">Cell membrane</location>
        <topology evidence="12">Multi-pass membrane protein</topology>
    </subcellularLocation>
    <subcellularLocation>
        <location evidence="1">Membrane</location>
        <topology evidence="1">Multi-pass membrane protein</topology>
    </subcellularLocation>
</comment>
<dbReference type="InParanoid" id="A0A7M7QEB3"/>
<dbReference type="Pfam" id="PF02949">
    <property type="entry name" value="7tm_6"/>
    <property type="match status" value="1"/>
</dbReference>
<evidence type="ECO:0000256" key="6">
    <source>
        <dbReference type="ARBA" id="ARBA00023136"/>
    </source>
</evidence>
<reference evidence="13" key="1">
    <citation type="submission" date="2021-01" db="UniProtKB">
        <authorList>
            <consortium name="EnsemblMetazoa"/>
        </authorList>
    </citation>
    <scope>IDENTIFICATION</scope>
</reference>
<keyword evidence="6 12" id="KW-0472">Membrane</keyword>
<dbReference type="CTD" id="23687847"/>
<evidence type="ECO:0000256" key="11">
    <source>
        <dbReference type="ARBA" id="ARBA00038679"/>
    </source>
</evidence>
<evidence type="ECO:0000313" key="13">
    <source>
        <dbReference type="EnsemblMetazoa" id="XP_031784308"/>
    </source>
</evidence>
<evidence type="ECO:0000256" key="7">
    <source>
        <dbReference type="ARBA" id="ARBA00023170"/>
    </source>
</evidence>
<evidence type="ECO:0000256" key="10">
    <source>
        <dbReference type="ARBA" id="ARBA00037946"/>
    </source>
</evidence>
<dbReference type="Proteomes" id="UP000002358">
    <property type="component" value="Chromosome 4"/>
</dbReference>
<protein>
    <recommendedName>
        <fullName evidence="12">Odorant receptor</fullName>
    </recommendedName>
</protein>
<keyword evidence="2 12" id="KW-0716">Sensory transduction</keyword>
<dbReference type="FunCoup" id="A0A7M7QEB3">
    <property type="interactions" value="137"/>
</dbReference>
<dbReference type="SMR" id="A0A7M7QEB3"/>
<proteinExistence type="inferred from homology"/>
<accession>A0A7M7QEB3</accession>
<dbReference type="OrthoDB" id="6597368at2759"/>
<keyword evidence="4 12" id="KW-0552">Olfaction</keyword>
<dbReference type="EnsemblMetazoa" id="XM_031928448">
    <property type="protein sequence ID" value="XP_031784308"/>
    <property type="gene ID" value="GeneID_100121399"/>
</dbReference>
<dbReference type="GO" id="GO:0005886">
    <property type="term" value="C:plasma membrane"/>
    <property type="evidence" value="ECO:0007669"/>
    <property type="project" value="UniProtKB-SubCell"/>
</dbReference>
<dbReference type="GO" id="GO:0005549">
    <property type="term" value="F:odorant binding"/>
    <property type="evidence" value="ECO:0007669"/>
    <property type="project" value="InterPro"/>
</dbReference>
<dbReference type="PANTHER" id="PTHR21137">
    <property type="entry name" value="ODORANT RECEPTOR"/>
    <property type="match status" value="1"/>
</dbReference>
<sequence length="414" mass="47647">MLSIHFQVLTISGVWCPNHSSSVQRIFYKCYSFIVVVLMYSLALSQLARIIFVKQSFNEFNDTFFISLSTNFACFKAASNLVNQKQIVSLVNMFKHNCCLAHNDSERSIQKQYNDSCSKIIISLLILVETSAFFVVVAPLCGTMDNQDLPYQVLLPYDLSNKLFFWLTFVHHSFGAVLFTAISITNDAVITGFMMHVCGQLIILQHRFALLSRSLANEVSKKGRITDFDMMLERHWLRQIVYHQNHISNIAKKICSTFNEIVICQFFISGLEICVSVYQLSVRNNNTVELCTYAIYLMVMLGQFFVYCYFGNEITLQSKITHRAIFDIDWTSFSLSLKKDLTLIMLYSSKPIAMSCGPFAHLTLESFTNVKFHFKQLTFKIILFLTVVDYSEHFFLFQILKTSYSIFSVLKTAT</sequence>
<organism evidence="13 14">
    <name type="scientific">Nasonia vitripennis</name>
    <name type="common">Parasitic wasp</name>
    <dbReference type="NCBI Taxonomy" id="7425"/>
    <lineage>
        <taxon>Eukaryota</taxon>
        <taxon>Metazoa</taxon>
        <taxon>Ecdysozoa</taxon>
        <taxon>Arthropoda</taxon>
        <taxon>Hexapoda</taxon>
        <taxon>Insecta</taxon>
        <taxon>Pterygota</taxon>
        <taxon>Neoptera</taxon>
        <taxon>Endopterygota</taxon>
        <taxon>Hymenoptera</taxon>
        <taxon>Apocrita</taxon>
        <taxon>Proctotrupomorpha</taxon>
        <taxon>Chalcidoidea</taxon>
        <taxon>Pteromalidae</taxon>
        <taxon>Pteromalinae</taxon>
        <taxon>Nasonia</taxon>
    </lineage>
</organism>
<comment type="similarity">
    <text evidence="10">Belongs to the insect chemoreceptor superfamily. Heteromeric odorant receptor channel (TC 1.A.69) family. Or2a subfamily.</text>
</comment>
<evidence type="ECO:0000256" key="4">
    <source>
        <dbReference type="ARBA" id="ARBA00022725"/>
    </source>
</evidence>
<evidence type="ECO:0000256" key="9">
    <source>
        <dbReference type="ARBA" id="ARBA00037764"/>
    </source>
</evidence>
<keyword evidence="14" id="KW-1185">Reference proteome</keyword>
<evidence type="ECO:0000256" key="12">
    <source>
        <dbReference type="RuleBase" id="RU351113"/>
    </source>
</evidence>
<dbReference type="GO" id="GO:0004984">
    <property type="term" value="F:olfactory receptor activity"/>
    <property type="evidence" value="ECO:0007669"/>
    <property type="project" value="InterPro"/>
</dbReference>
<dbReference type="PANTHER" id="PTHR21137:SF37">
    <property type="entry name" value="ODORANT RECEPTOR 46A, ISOFORM B-RELATED"/>
    <property type="match status" value="1"/>
</dbReference>
<feature type="transmembrane region" description="Helical" evidence="12">
    <location>
        <begin position="293"/>
        <end position="310"/>
    </location>
</feature>
<feature type="transmembrane region" description="Helical" evidence="12">
    <location>
        <begin position="120"/>
        <end position="142"/>
    </location>
</feature>
<evidence type="ECO:0000256" key="3">
    <source>
        <dbReference type="ARBA" id="ARBA00022692"/>
    </source>
</evidence>
<keyword evidence="8 12" id="KW-0807">Transducer</keyword>
<dbReference type="InterPro" id="IPR004117">
    <property type="entry name" value="7tm6_olfct_rcpt"/>
</dbReference>
<comment type="caution">
    <text evidence="12">Lacks conserved residue(s) required for the propagation of feature annotation.</text>
</comment>